<dbReference type="PANTHER" id="PTHR43201:SF32">
    <property type="entry name" value="2-SUCCINYLBENZOATE--COA LIGASE, CHLOROPLASTIC_PEROXISOMAL"/>
    <property type="match status" value="1"/>
</dbReference>
<reference evidence="4 5" key="1">
    <citation type="journal article" date="2023" name="Sci. Data">
        <title>Genome assembly of the Korean intertidal mud-creeper Batillaria attramentaria.</title>
        <authorList>
            <person name="Patra A.K."/>
            <person name="Ho P.T."/>
            <person name="Jun S."/>
            <person name="Lee S.J."/>
            <person name="Kim Y."/>
            <person name="Won Y.J."/>
        </authorList>
    </citation>
    <scope>NUCLEOTIDE SEQUENCE [LARGE SCALE GENOMIC DNA]</scope>
    <source>
        <strain evidence="4">Wonlab-2016</strain>
    </source>
</reference>
<feature type="domain" description="AMP-binding enzyme C-terminal" evidence="3">
    <location>
        <begin position="532"/>
        <end position="609"/>
    </location>
</feature>
<evidence type="ECO:0000256" key="1">
    <source>
        <dbReference type="SAM" id="MobiDB-lite"/>
    </source>
</evidence>
<keyword evidence="5" id="KW-1185">Reference proteome</keyword>
<dbReference type="AlphaFoldDB" id="A0ABD0JTW2"/>
<evidence type="ECO:0000313" key="4">
    <source>
        <dbReference type="EMBL" id="KAK7478261.1"/>
    </source>
</evidence>
<feature type="region of interest" description="Disordered" evidence="1">
    <location>
        <begin position="608"/>
        <end position="628"/>
    </location>
</feature>
<feature type="non-terminal residue" evidence="4">
    <location>
        <position position="1"/>
    </location>
</feature>
<dbReference type="InterPro" id="IPR020845">
    <property type="entry name" value="AMP-binding_CS"/>
</dbReference>
<dbReference type="InterPro" id="IPR000873">
    <property type="entry name" value="AMP-dep_synth/lig_dom"/>
</dbReference>
<dbReference type="Gene3D" id="3.30.300.30">
    <property type="match status" value="1"/>
</dbReference>
<dbReference type="Pfam" id="PF00501">
    <property type="entry name" value="AMP-binding"/>
    <property type="match status" value="1"/>
</dbReference>
<dbReference type="PROSITE" id="PS00455">
    <property type="entry name" value="AMP_BINDING"/>
    <property type="match status" value="1"/>
</dbReference>
<dbReference type="EMBL" id="JACVVK020000330">
    <property type="protein sequence ID" value="KAK7478261.1"/>
    <property type="molecule type" value="Genomic_DNA"/>
</dbReference>
<dbReference type="Pfam" id="PF13193">
    <property type="entry name" value="AMP-binding_C"/>
    <property type="match status" value="1"/>
</dbReference>
<accession>A0ABD0JTW2</accession>
<dbReference type="InterPro" id="IPR045851">
    <property type="entry name" value="AMP-bd_C_sf"/>
</dbReference>
<dbReference type="SUPFAM" id="SSF56801">
    <property type="entry name" value="Acetyl-CoA synthetase-like"/>
    <property type="match status" value="1"/>
</dbReference>
<dbReference type="Gene3D" id="3.40.50.12780">
    <property type="entry name" value="N-terminal domain of ligase-like"/>
    <property type="match status" value="1"/>
</dbReference>
<comment type="caution">
    <text evidence="4">The sequence shown here is derived from an EMBL/GenBank/DDBJ whole genome shotgun (WGS) entry which is preliminary data.</text>
</comment>
<dbReference type="InterPro" id="IPR025110">
    <property type="entry name" value="AMP-bd_C"/>
</dbReference>
<feature type="domain" description="AMP-dependent synthetase/ligase" evidence="2">
    <location>
        <begin position="87"/>
        <end position="479"/>
    </location>
</feature>
<evidence type="ECO:0000313" key="5">
    <source>
        <dbReference type="Proteomes" id="UP001519460"/>
    </source>
</evidence>
<dbReference type="PANTHER" id="PTHR43201">
    <property type="entry name" value="ACYL-COA SYNTHETASE"/>
    <property type="match status" value="1"/>
</dbReference>
<dbReference type="InterPro" id="IPR042099">
    <property type="entry name" value="ANL_N_sf"/>
</dbReference>
<evidence type="ECO:0000259" key="3">
    <source>
        <dbReference type="Pfam" id="PF13193"/>
    </source>
</evidence>
<name>A0ABD0JTW2_9CAEN</name>
<dbReference type="Proteomes" id="UP001519460">
    <property type="component" value="Unassembled WGS sequence"/>
</dbReference>
<sequence>ESTKSTQERPAHNPSVLQTSFKLPLPCTSAIPVSPSMTLTDQEASLRCIKTRSSAAERAHASHYVQPSLHASVLVMSKFTTVVEALKQRVENDGNKPAFIFRDQYGGRSVLPWAQIYRLGGRWAAVLRSGSVGQGHLVMNTLPNSPERVISETGILLSGAASVNGQCQLADGSDLLRALRLSRVTAIVLDPDVPNSPWNVLEKRVAITADDAVTSEELPDLKRVYKVRRNPGNVGEDFMARLNNLEEWFHADVKPEDMCTVFTTSGTTGFSKLVIFTHGNLVDLLESPNDFLVARSAADIELHVSPLGWSGGWTGNTFLSGITRVLYDVRNGGPPADMAEFVWKSVQEEKCTRVLLPPPIITGVVQRLKQEGDRASGSLLRGDWKPDLIMTGSMPVIRKHVQAASILAREVSVVYGATECSVLGCYIVPDPNTFVDHEVTLAPGIQLKVVDEKDEDTPLPPGQIGNILVKRRGMFTGYLHDPAATAAAFTSDGFFRTGDVGKMDARGHLIVEGRGGDAIMRGAYIFYPAWLEARIRACPLVSDVVVVGVPDPHVNEELCACVVLTSDDVSVEHVRQFVEKDIITSADDPLSPRPRYYVKFQSFPMTDTHKPRRKLIKQQAAQRFRSPE</sequence>
<evidence type="ECO:0000259" key="2">
    <source>
        <dbReference type="Pfam" id="PF00501"/>
    </source>
</evidence>
<dbReference type="CDD" id="cd04433">
    <property type="entry name" value="AFD_class_I"/>
    <property type="match status" value="1"/>
</dbReference>
<gene>
    <name evidence="4" type="ORF">BaRGS_00030519</name>
</gene>
<proteinExistence type="predicted"/>
<protein>
    <submittedName>
        <fullName evidence="4">Uncharacterized protein</fullName>
    </submittedName>
</protein>
<organism evidence="4 5">
    <name type="scientific">Batillaria attramentaria</name>
    <dbReference type="NCBI Taxonomy" id="370345"/>
    <lineage>
        <taxon>Eukaryota</taxon>
        <taxon>Metazoa</taxon>
        <taxon>Spiralia</taxon>
        <taxon>Lophotrochozoa</taxon>
        <taxon>Mollusca</taxon>
        <taxon>Gastropoda</taxon>
        <taxon>Caenogastropoda</taxon>
        <taxon>Sorbeoconcha</taxon>
        <taxon>Cerithioidea</taxon>
        <taxon>Batillariidae</taxon>
        <taxon>Batillaria</taxon>
    </lineage>
</organism>